<sequence>MVQSVLYSENSFLVPIFFDALINWVYVFTILLLVVLTFILFFLEQEKEELENIEANYTFKPYDEHQSIILINKKIIIEDKLIKKTSYDQVTKSYLIIKLTEMHPEQSKKIIIKIVNNLIKLIEQNKTRQC</sequence>
<dbReference type="STRING" id="1408435.GCA_000685885_01309"/>
<keyword evidence="1" id="KW-0472">Membrane</keyword>
<name>A0A2K8NX51_9MOLU</name>
<dbReference type="EMBL" id="CP024964">
    <property type="protein sequence ID" value="ATZ18116.1"/>
    <property type="molecule type" value="Genomic_DNA"/>
</dbReference>
<dbReference type="KEGG" id="eml:EMELA_v1c05940"/>
<dbReference type="Proteomes" id="UP000231896">
    <property type="component" value="Chromosome"/>
</dbReference>
<dbReference type="RefSeq" id="WP_028124505.1">
    <property type="nucleotide sequence ID" value="NZ_CP024964.1"/>
</dbReference>
<evidence type="ECO:0000313" key="3">
    <source>
        <dbReference type="Proteomes" id="UP000231896"/>
    </source>
</evidence>
<evidence type="ECO:0000313" key="2">
    <source>
        <dbReference type="EMBL" id="ATZ18116.1"/>
    </source>
</evidence>
<gene>
    <name evidence="2" type="ORF">EMELA_v1c05940</name>
</gene>
<keyword evidence="1" id="KW-1133">Transmembrane helix</keyword>
<keyword evidence="3" id="KW-1185">Reference proteome</keyword>
<dbReference type="AlphaFoldDB" id="A0A2K8NX51"/>
<accession>A0A2K8NX51</accession>
<proteinExistence type="predicted"/>
<feature type="transmembrane region" description="Helical" evidence="1">
    <location>
        <begin position="20"/>
        <end position="43"/>
    </location>
</feature>
<reference evidence="2 3" key="1">
    <citation type="submission" date="2017-11" db="EMBL/GenBank/DDBJ databases">
        <title>Genome sequence of Entomoplasma melaleucae M1 (ATCC 49191).</title>
        <authorList>
            <person name="Lo W.-S."/>
            <person name="Gasparich G.E."/>
            <person name="Kuo C.-H."/>
        </authorList>
    </citation>
    <scope>NUCLEOTIDE SEQUENCE [LARGE SCALE GENOMIC DNA]</scope>
    <source>
        <strain evidence="2 3">M1</strain>
    </source>
</reference>
<organism evidence="2 3">
    <name type="scientific">Mesoplasma melaleucae</name>
    <dbReference type="NCBI Taxonomy" id="81459"/>
    <lineage>
        <taxon>Bacteria</taxon>
        <taxon>Bacillati</taxon>
        <taxon>Mycoplasmatota</taxon>
        <taxon>Mollicutes</taxon>
        <taxon>Entomoplasmatales</taxon>
        <taxon>Entomoplasmataceae</taxon>
        <taxon>Mesoplasma</taxon>
    </lineage>
</organism>
<keyword evidence="1" id="KW-0812">Transmembrane</keyword>
<protein>
    <submittedName>
        <fullName evidence="2">Uncharacterized protein</fullName>
    </submittedName>
</protein>
<evidence type="ECO:0000256" key="1">
    <source>
        <dbReference type="SAM" id="Phobius"/>
    </source>
</evidence>